<keyword evidence="3" id="KW-0489">Methyltransferase</keyword>
<dbReference type="CDD" id="cd02440">
    <property type="entry name" value="AdoMet_MTases"/>
    <property type="match status" value="1"/>
</dbReference>
<evidence type="ECO:0000313" key="4">
    <source>
        <dbReference type="Proteomes" id="UP000763447"/>
    </source>
</evidence>
<name>A0ABX1L0Y2_9LACO</name>
<feature type="transmembrane region" description="Helical" evidence="1">
    <location>
        <begin position="31"/>
        <end position="49"/>
    </location>
</feature>
<accession>A0ABX1L0Y2</accession>
<keyword evidence="3" id="KW-0808">Transferase</keyword>
<comment type="caution">
    <text evidence="3">The sequence shown here is derived from an EMBL/GenBank/DDBJ whole genome shotgun (WGS) entry which is preliminary data.</text>
</comment>
<dbReference type="Proteomes" id="UP000763447">
    <property type="component" value="Unassembled WGS sequence"/>
</dbReference>
<dbReference type="RefSeq" id="WP_168925711.1">
    <property type="nucleotide sequence ID" value="NZ_JAAXLJ010000018.1"/>
</dbReference>
<dbReference type="GO" id="GO:0008168">
    <property type="term" value="F:methyltransferase activity"/>
    <property type="evidence" value="ECO:0007669"/>
    <property type="project" value="UniProtKB-KW"/>
</dbReference>
<organism evidence="3 4">
    <name type="scientific">Secundilactobacillus angelensis</name>
    <dbReference type="NCBI Taxonomy" id="2722706"/>
    <lineage>
        <taxon>Bacteria</taxon>
        <taxon>Bacillati</taxon>
        <taxon>Bacillota</taxon>
        <taxon>Bacilli</taxon>
        <taxon>Lactobacillales</taxon>
        <taxon>Lactobacillaceae</taxon>
        <taxon>Secundilactobacillus</taxon>
    </lineage>
</organism>
<dbReference type="PANTHER" id="PTHR45277">
    <property type="entry name" value="EXPRESSED PROTEIN"/>
    <property type="match status" value="1"/>
</dbReference>
<dbReference type="InterPro" id="IPR013216">
    <property type="entry name" value="Methyltransf_11"/>
</dbReference>
<feature type="domain" description="Methyltransferase type 11" evidence="2">
    <location>
        <begin position="75"/>
        <end position="184"/>
    </location>
</feature>
<dbReference type="PANTHER" id="PTHR45277:SF1">
    <property type="entry name" value="EXPRESSED PROTEIN"/>
    <property type="match status" value="1"/>
</dbReference>
<evidence type="ECO:0000256" key="1">
    <source>
        <dbReference type="SAM" id="Phobius"/>
    </source>
</evidence>
<dbReference type="Gene3D" id="3.40.50.150">
    <property type="entry name" value="Vaccinia Virus protein VP39"/>
    <property type="match status" value="1"/>
</dbReference>
<dbReference type="GO" id="GO:0032259">
    <property type="term" value="P:methylation"/>
    <property type="evidence" value="ECO:0007669"/>
    <property type="project" value="UniProtKB-KW"/>
</dbReference>
<gene>
    <name evidence="3" type="ORF">HC026_09370</name>
</gene>
<keyword evidence="1" id="KW-1133">Transmembrane helix</keyword>
<evidence type="ECO:0000259" key="2">
    <source>
        <dbReference type="Pfam" id="PF08241"/>
    </source>
</evidence>
<protein>
    <submittedName>
        <fullName evidence="3">Class I SAM-dependent methyltransferase</fullName>
    </submittedName>
</protein>
<reference evidence="3 4" key="1">
    <citation type="submission" date="2020-04" db="EMBL/GenBank/DDBJ databases">
        <title>A novel species of genus Lactobacillus that was isolated from fermented food Zha-chili.</title>
        <authorList>
            <person name="Zhang Z."/>
        </authorList>
    </citation>
    <scope>NUCLEOTIDE SEQUENCE [LARGE SCALE GENOMIC DNA]</scope>
    <source>
        <strain evidence="4">HBUAS51383</strain>
    </source>
</reference>
<dbReference type="SUPFAM" id="SSF53335">
    <property type="entry name" value="S-adenosyl-L-methionine-dependent methyltransferases"/>
    <property type="match status" value="1"/>
</dbReference>
<keyword evidence="1" id="KW-0472">Membrane</keyword>
<dbReference type="InterPro" id="IPR029063">
    <property type="entry name" value="SAM-dependent_MTases_sf"/>
</dbReference>
<dbReference type="Pfam" id="PF08241">
    <property type="entry name" value="Methyltransf_11"/>
    <property type="match status" value="1"/>
</dbReference>
<keyword evidence="1" id="KW-0812">Transmembrane</keyword>
<evidence type="ECO:0000313" key="3">
    <source>
        <dbReference type="EMBL" id="NLR19120.1"/>
    </source>
</evidence>
<sequence>MKKGLDAPLVPLLLISFGLVALVAALSSHELINLIFPLILLVSGGLYLYTSLVGKYKIIVRVVSQMDLQPNAQVLDLGTGHGAFLMEIAKKLKAPGKVTGIDIWNQNDQLNNALANTQQLIDAQDLTGVSQLTTANMTDLPFNDETFNFVVASVAIHNVKPASARAKAISEAYRVLKPGGEIIIIDIEHIAQYQRTLQQLGVSELTVSNAGINGMYGIMMTRILRARK</sequence>
<feature type="transmembrane region" description="Helical" evidence="1">
    <location>
        <begin position="7"/>
        <end position="25"/>
    </location>
</feature>
<keyword evidence="4" id="KW-1185">Reference proteome</keyword>
<dbReference type="EMBL" id="JAAXLJ010000018">
    <property type="protein sequence ID" value="NLR19120.1"/>
    <property type="molecule type" value="Genomic_DNA"/>
</dbReference>
<proteinExistence type="predicted"/>